<keyword evidence="2" id="KW-0808">Transferase</keyword>
<dbReference type="PROSITE" id="PS51186">
    <property type="entry name" value="GNAT"/>
    <property type="match status" value="1"/>
</dbReference>
<dbReference type="GO" id="GO:0016747">
    <property type="term" value="F:acyltransferase activity, transferring groups other than amino-acyl groups"/>
    <property type="evidence" value="ECO:0007669"/>
    <property type="project" value="InterPro"/>
</dbReference>
<sequence length="165" mass="19069">MIIRGFRETDDYPFLCRYQLPPEQAIYTSTPIEVIQAFRADPSQKPYVIYASDHLVGCFVLNGSRSANIYTDEWSSLLFKSFSIDARHQKRGYAYEALRALPEIAKQEYPGKTEILLTVHHTNTPAISLYQKAGFEDKGYRYAGTHGEELIFHLRVKEEEKIKSR</sequence>
<evidence type="ECO:0000259" key="1">
    <source>
        <dbReference type="PROSITE" id="PS51186"/>
    </source>
</evidence>
<proteinExistence type="predicted"/>
<dbReference type="Proteomes" id="UP000269573">
    <property type="component" value="Unassembled WGS sequence"/>
</dbReference>
<dbReference type="Pfam" id="PF00583">
    <property type="entry name" value="Acetyltransf_1"/>
    <property type="match status" value="1"/>
</dbReference>
<dbReference type="InterPro" id="IPR000182">
    <property type="entry name" value="GNAT_dom"/>
</dbReference>
<dbReference type="RefSeq" id="WP_122922161.1">
    <property type="nucleotide sequence ID" value="NZ_RHHU01000003.1"/>
</dbReference>
<dbReference type="AlphaFoldDB" id="A0A3M8DIW7"/>
<name>A0A3M8DIW7_9BACL</name>
<reference evidence="2 3" key="1">
    <citation type="submission" date="2018-10" db="EMBL/GenBank/DDBJ databases">
        <title>Phylogenomics of Brevibacillus.</title>
        <authorList>
            <person name="Dunlap C."/>
        </authorList>
    </citation>
    <scope>NUCLEOTIDE SEQUENCE [LARGE SCALE GENOMIC DNA]</scope>
    <source>
        <strain evidence="2 3">JCM 15774</strain>
    </source>
</reference>
<protein>
    <submittedName>
        <fullName evidence="2">GNAT family N-acetyltransferase</fullName>
    </submittedName>
</protein>
<evidence type="ECO:0000313" key="2">
    <source>
        <dbReference type="EMBL" id="RNB87976.1"/>
    </source>
</evidence>
<dbReference type="InterPro" id="IPR016181">
    <property type="entry name" value="Acyl_CoA_acyltransferase"/>
</dbReference>
<comment type="caution">
    <text evidence="2">The sequence shown here is derived from an EMBL/GenBank/DDBJ whole genome shotgun (WGS) entry which is preliminary data.</text>
</comment>
<organism evidence="2 3">
    <name type="scientific">Brevibacillus nitrificans</name>
    <dbReference type="NCBI Taxonomy" id="651560"/>
    <lineage>
        <taxon>Bacteria</taxon>
        <taxon>Bacillati</taxon>
        <taxon>Bacillota</taxon>
        <taxon>Bacilli</taxon>
        <taxon>Bacillales</taxon>
        <taxon>Paenibacillaceae</taxon>
        <taxon>Brevibacillus</taxon>
    </lineage>
</organism>
<keyword evidence="3" id="KW-1185">Reference proteome</keyword>
<accession>A0A3M8DIW7</accession>
<dbReference type="EMBL" id="RHHU01000003">
    <property type="protein sequence ID" value="RNB87976.1"/>
    <property type="molecule type" value="Genomic_DNA"/>
</dbReference>
<gene>
    <name evidence="2" type="ORF">EDM59_02275</name>
</gene>
<feature type="domain" description="N-acetyltransferase" evidence="1">
    <location>
        <begin position="1"/>
        <end position="157"/>
    </location>
</feature>
<dbReference type="Gene3D" id="3.40.630.30">
    <property type="match status" value="1"/>
</dbReference>
<dbReference type="SUPFAM" id="SSF55729">
    <property type="entry name" value="Acyl-CoA N-acyltransferases (Nat)"/>
    <property type="match status" value="1"/>
</dbReference>
<evidence type="ECO:0000313" key="3">
    <source>
        <dbReference type="Proteomes" id="UP000269573"/>
    </source>
</evidence>